<dbReference type="InterPro" id="IPR045700">
    <property type="entry name" value="Rab3GAP1"/>
</dbReference>
<keyword evidence="7" id="KW-1185">Reference proteome</keyword>
<dbReference type="Proteomes" id="UP000036681">
    <property type="component" value="Unplaced"/>
</dbReference>
<dbReference type="InterPro" id="IPR026147">
    <property type="entry name" value="Rab3GAP1_conserved"/>
</dbReference>
<evidence type="ECO:0000259" key="6">
    <source>
        <dbReference type="Pfam" id="PF13890"/>
    </source>
</evidence>
<feature type="domain" description="Rab3GAP catalytic subunit conserved" evidence="6">
    <location>
        <begin position="1"/>
        <end position="111"/>
    </location>
</feature>
<accession>A0A0M3IDC8</accession>
<name>A0A0M3IDC8_ASCLU</name>
<dbReference type="GO" id="GO:0005096">
    <property type="term" value="F:GTPase activator activity"/>
    <property type="evidence" value="ECO:0007669"/>
    <property type="project" value="UniProtKB-KW"/>
</dbReference>
<organism evidence="7 8">
    <name type="scientific">Ascaris lumbricoides</name>
    <name type="common">Giant roundworm</name>
    <dbReference type="NCBI Taxonomy" id="6252"/>
    <lineage>
        <taxon>Eukaryota</taxon>
        <taxon>Metazoa</taxon>
        <taxon>Ecdysozoa</taxon>
        <taxon>Nematoda</taxon>
        <taxon>Chromadorea</taxon>
        <taxon>Rhabditida</taxon>
        <taxon>Spirurina</taxon>
        <taxon>Ascaridomorpha</taxon>
        <taxon>Ascaridoidea</taxon>
        <taxon>Ascarididae</taxon>
        <taxon>Ascaris</taxon>
    </lineage>
</organism>
<evidence type="ECO:0000313" key="8">
    <source>
        <dbReference type="WBParaSite" id="ALUE_0001601401-mRNA-1"/>
    </source>
</evidence>
<sequence length="362" mass="40499">MTEDMLERHVDTLSSLGSAEARAKVHLDSLLSDMQSFKAANPGCVFEDFVRWHSPRDYVVDETTGKGSLSSRMSGENNAWMETWSEAMPIPVVLQKRLFNETKEAETVLQEFNRVTVADLVHLILPVVLNCAAMQLVDEYIVLKAANPGGYQLLNWIHHKFDLAVSTAADNGPTRIRRTRKPIVSLIGEKLEEACEKVSRYSRSQHPEDCLDALRELLIIESTIAKYNSLWTRFIAADDSLEGSEVALSQLTAFVRSLVLLSKRDPQENALSGGNSGNVRSVPVDGGADGPLGMAIRKLFATDVRLRDDESSFLKQRRQYVFHWLGSRRGSAPRATPHRMYASLSRKEARLCVALTDDIVFH</sequence>
<comment type="subcellular location">
    <subcellularLocation>
        <location evidence="1">Cytoplasm</location>
    </subcellularLocation>
</comment>
<dbReference type="GO" id="GO:0005737">
    <property type="term" value="C:cytoplasm"/>
    <property type="evidence" value="ECO:0007669"/>
    <property type="project" value="UniProtKB-SubCell"/>
</dbReference>
<keyword evidence="4" id="KW-0343">GTPase activation</keyword>
<evidence type="ECO:0000256" key="5">
    <source>
        <dbReference type="ARBA" id="ARBA00022490"/>
    </source>
</evidence>
<dbReference type="Pfam" id="PF13890">
    <property type="entry name" value="Rab3-GTPase_cat"/>
    <property type="match status" value="1"/>
</dbReference>
<evidence type="ECO:0000256" key="1">
    <source>
        <dbReference type="ARBA" id="ARBA00004496"/>
    </source>
</evidence>
<evidence type="ECO:0000256" key="4">
    <source>
        <dbReference type="ARBA" id="ARBA00022468"/>
    </source>
</evidence>
<evidence type="ECO:0000256" key="3">
    <source>
        <dbReference type="ARBA" id="ARBA00015817"/>
    </source>
</evidence>
<protein>
    <recommendedName>
        <fullName evidence="3">Rab3 GTPase-activating protein catalytic subunit</fullName>
    </recommendedName>
</protein>
<dbReference type="PANTHER" id="PTHR21422:SF9">
    <property type="entry name" value="RAB3 GTPASE-ACTIVATING PROTEIN CATALYTIC SUBUNIT"/>
    <property type="match status" value="1"/>
</dbReference>
<reference evidence="8" key="1">
    <citation type="submission" date="2017-02" db="UniProtKB">
        <authorList>
            <consortium name="WormBaseParasite"/>
        </authorList>
    </citation>
    <scope>IDENTIFICATION</scope>
</reference>
<dbReference type="PANTHER" id="PTHR21422">
    <property type="entry name" value="RAB3 GTPASE-ACTIVATING PROTEIN CATALYTIC SUBUNIT"/>
    <property type="match status" value="1"/>
</dbReference>
<dbReference type="AlphaFoldDB" id="A0A0M3IDC8"/>
<evidence type="ECO:0000256" key="2">
    <source>
        <dbReference type="ARBA" id="ARBA00008856"/>
    </source>
</evidence>
<proteinExistence type="inferred from homology"/>
<keyword evidence="5" id="KW-0963">Cytoplasm</keyword>
<comment type="similarity">
    <text evidence="2">Belongs to the Rab3-GAP catalytic subunit family.</text>
</comment>
<evidence type="ECO:0000313" key="7">
    <source>
        <dbReference type="Proteomes" id="UP000036681"/>
    </source>
</evidence>
<dbReference type="WBParaSite" id="ALUE_0001601401-mRNA-1">
    <property type="protein sequence ID" value="ALUE_0001601401-mRNA-1"/>
    <property type="gene ID" value="ALUE_0001601401"/>
</dbReference>